<dbReference type="RefSeq" id="WP_087469226.1">
    <property type="nucleotide sequence ID" value="NZ_CP021383.1"/>
</dbReference>
<organism evidence="2 4">
    <name type="scientific">Cellulosimicrobium cellulans</name>
    <name type="common">Arthrobacter luteus</name>
    <dbReference type="NCBI Taxonomy" id="1710"/>
    <lineage>
        <taxon>Bacteria</taxon>
        <taxon>Bacillati</taxon>
        <taxon>Actinomycetota</taxon>
        <taxon>Actinomycetes</taxon>
        <taxon>Micrococcales</taxon>
        <taxon>Promicromonosporaceae</taxon>
        <taxon>Cellulosimicrobium</taxon>
    </lineage>
</organism>
<dbReference type="OrthoDB" id="3405006at2"/>
<dbReference type="KEGG" id="cceu:CBR64_00005"/>
<evidence type="ECO:0000313" key="3">
    <source>
        <dbReference type="EMBL" id="ARU50159.1"/>
    </source>
</evidence>
<evidence type="ECO:0000313" key="2">
    <source>
        <dbReference type="EMBL" id="ARU50135.1"/>
    </source>
</evidence>
<sequence length="105" mass="11692">MTSSTSWSGREVTTAREYWTGRLRAAGALPCRRCGRPLTVLSRWTVGHIIDRDAGGPKTRANEWPEHARCNFSAGGKIGAAKTNARRRAVVVRRDSERSRGIRGW</sequence>
<dbReference type="KEGG" id="cceu:CBR64_00130"/>
<name>A0A1Y0HS47_CELCE</name>
<dbReference type="Proteomes" id="UP000196228">
    <property type="component" value="Chromosome"/>
</dbReference>
<dbReference type="GO" id="GO:0003676">
    <property type="term" value="F:nucleic acid binding"/>
    <property type="evidence" value="ECO:0007669"/>
    <property type="project" value="InterPro"/>
</dbReference>
<protein>
    <recommendedName>
        <fullName evidence="1">HNH domain-containing protein</fullName>
    </recommendedName>
</protein>
<proteinExistence type="predicted"/>
<dbReference type="GO" id="GO:0008270">
    <property type="term" value="F:zinc ion binding"/>
    <property type="evidence" value="ECO:0007669"/>
    <property type="project" value="InterPro"/>
</dbReference>
<evidence type="ECO:0000259" key="1">
    <source>
        <dbReference type="Pfam" id="PF01844"/>
    </source>
</evidence>
<dbReference type="GO" id="GO:0004519">
    <property type="term" value="F:endonuclease activity"/>
    <property type="evidence" value="ECO:0007669"/>
    <property type="project" value="InterPro"/>
</dbReference>
<feature type="domain" description="HNH" evidence="1">
    <location>
        <begin position="31"/>
        <end position="71"/>
    </location>
</feature>
<dbReference type="InterPro" id="IPR002711">
    <property type="entry name" value="HNH"/>
</dbReference>
<dbReference type="Pfam" id="PF01844">
    <property type="entry name" value="HNH"/>
    <property type="match status" value="1"/>
</dbReference>
<gene>
    <name evidence="2" type="ORF">CBR64_00005</name>
    <name evidence="3" type="ORF">CBR64_00130</name>
</gene>
<dbReference type="AlphaFoldDB" id="A0A1Y0HS47"/>
<dbReference type="EMBL" id="CP021383">
    <property type="protein sequence ID" value="ARU50159.1"/>
    <property type="molecule type" value="Genomic_DNA"/>
</dbReference>
<evidence type="ECO:0000313" key="4">
    <source>
        <dbReference type="Proteomes" id="UP000196228"/>
    </source>
</evidence>
<reference evidence="2 4" key="1">
    <citation type="submission" date="2017-05" db="EMBL/GenBank/DDBJ databases">
        <authorList>
            <person name="Song R."/>
            <person name="Chenine A.L."/>
            <person name="Ruprecht R.M."/>
        </authorList>
    </citation>
    <scope>NUCLEOTIDE SEQUENCE [LARGE SCALE GENOMIC DNA]</scope>
    <source>
        <strain evidence="2 4">PSBB019</strain>
    </source>
</reference>
<dbReference type="Gene3D" id="1.10.30.50">
    <property type="match status" value="1"/>
</dbReference>
<dbReference type="EMBL" id="CP021383">
    <property type="protein sequence ID" value="ARU50135.1"/>
    <property type="molecule type" value="Genomic_DNA"/>
</dbReference>
<accession>A0A1Y0HS47</accession>